<evidence type="ECO:0000256" key="8">
    <source>
        <dbReference type="PROSITE-ProRule" id="PRU00855"/>
    </source>
</evidence>
<dbReference type="GO" id="GO:0008270">
    <property type="term" value="F:zinc ion binding"/>
    <property type="evidence" value="ECO:0007669"/>
    <property type="project" value="UniProtKB-KW"/>
</dbReference>
<dbReference type="GO" id="GO:0006417">
    <property type="term" value="P:regulation of translation"/>
    <property type="evidence" value="ECO:0007669"/>
    <property type="project" value="UniProtKB-UniRule"/>
</dbReference>
<keyword evidence="3" id="KW-0479">Metal-binding</keyword>
<dbReference type="PANTHER" id="PTHR12887">
    <property type="entry name" value="NANOS PROTEIN"/>
    <property type="match status" value="1"/>
</dbReference>
<evidence type="ECO:0000256" key="2">
    <source>
        <dbReference type="ARBA" id="ARBA00022490"/>
    </source>
</evidence>
<keyword evidence="6 8" id="KW-0810">Translation regulation</keyword>
<evidence type="ECO:0000256" key="5">
    <source>
        <dbReference type="ARBA" id="ARBA00022833"/>
    </source>
</evidence>
<keyword evidence="4 8" id="KW-0863">Zinc-finger</keyword>
<dbReference type="PROSITE" id="PS51522">
    <property type="entry name" value="ZF_NANOS"/>
    <property type="match status" value="1"/>
</dbReference>
<accession>A0A8E0S5F9</accession>
<evidence type="ECO:0000256" key="9">
    <source>
        <dbReference type="SAM" id="MobiDB-lite"/>
    </source>
</evidence>
<evidence type="ECO:0000256" key="1">
    <source>
        <dbReference type="ARBA" id="ARBA00004496"/>
    </source>
</evidence>
<evidence type="ECO:0000256" key="3">
    <source>
        <dbReference type="ARBA" id="ARBA00022723"/>
    </source>
</evidence>
<feature type="compositionally biased region" description="Low complexity" evidence="9">
    <location>
        <begin position="40"/>
        <end position="53"/>
    </location>
</feature>
<dbReference type="GO" id="GO:0003723">
    <property type="term" value="F:RNA binding"/>
    <property type="evidence" value="ECO:0007669"/>
    <property type="project" value="UniProtKB-UniRule"/>
</dbReference>
<dbReference type="InterPro" id="IPR008705">
    <property type="entry name" value="Nanos/Xcar2"/>
</dbReference>
<evidence type="ECO:0000313" key="12">
    <source>
        <dbReference type="Proteomes" id="UP000728185"/>
    </source>
</evidence>
<reference evidence="11" key="1">
    <citation type="submission" date="2019-05" db="EMBL/GenBank/DDBJ databases">
        <title>Annotation for the trematode Fasciolopsis buski.</title>
        <authorList>
            <person name="Choi Y.-J."/>
        </authorList>
    </citation>
    <scope>NUCLEOTIDE SEQUENCE</scope>
    <source>
        <strain evidence="11">HT</strain>
        <tissue evidence="11">Whole worm</tissue>
    </source>
</reference>
<comment type="caution">
    <text evidence="11">The sequence shown here is derived from an EMBL/GenBank/DDBJ whole genome shotgun (WGS) entry which is preliminary data.</text>
</comment>
<evidence type="ECO:0000256" key="6">
    <source>
        <dbReference type="ARBA" id="ARBA00022845"/>
    </source>
</evidence>
<comment type="similarity">
    <text evidence="8">Belongs to the nanos family.</text>
</comment>
<feature type="region of interest" description="Disordered" evidence="9">
    <location>
        <begin position="40"/>
        <end position="60"/>
    </location>
</feature>
<keyword evidence="7 8" id="KW-0694">RNA-binding</keyword>
<dbReference type="OrthoDB" id="10010129at2759"/>
<keyword evidence="5" id="KW-0862">Zinc</keyword>
<dbReference type="EMBL" id="LUCM01002860">
    <property type="protein sequence ID" value="KAA0196713.1"/>
    <property type="molecule type" value="Genomic_DNA"/>
</dbReference>
<dbReference type="Pfam" id="PF05741">
    <property type="entry name" value="zf-nanos"/>
    <property type="match status" value="1"/>
</dbReference>
<keyword evidence="12" id="KW-1185">Reference proteome</keyword>
<dbReference type="Gene3D" id="4.10.60.30">
    <property type="entry name" value="Nanos, RNA-binding domain"/>
    <property type="match status" value="1"/>
</dbReference>
<feature type="domain" description="Nanos-type" evidence="10">
    <location>
        <begin position="183"/>
        <end position="237"/>
    </location>
</feature>
<dbReference type="GO" id="GO:0005737">
    <property type="term" value="C:cytoplasm"/>
    <property type="evidence" value="ECO:0007669"/>
    <property type="project" value="UniProtKB-SubCell"/>
</dbReference>
<evidence type="ECO:0000313" key="11">
    <source>
        <dbReference type="EMBL" id="KAA0196713.1"/>
    </source>
</evidence>
<organism evidence="11 12">
    <name type="scientific">Fasciolopsis buskii</name>
    <dbReference type="NCBI Taxonomy" id="27845"/>
    <lineage>
        <taxon>Eukaryota</taxon>
        <taxon>Metazoa</taxon>
        <taxon>Spiralia</taxon>
        <taxon>Lophotrochozoa</taxon>
        <taxon>Platyhelminthes</taxon>
        <taxon>Trematoda</taxon>
        <taxon>Digenea</taxon>
        <taxon>Plagiorchiida</taxon>
        <taxon>Echinostomata</taxon>
        <taxon>Echinostomatoidea</taxon>
        <taxon>Fasciolidae</taxon>
        <taxon>Fasciolopsis</taxon>
    </lineage>
</organism>
<dbReference type="Proteomes" id="UP000728185">
    <property type="component" value="Unassembled WGS sequence"/>
</dbReference>
<name>A0A8E0S5F9_9TREM</name>
<dbReference type="InterPro" id="IPR038129">
    <property type="entry name" value="Nanos_sf"/>
</dbReference>
<dbReference type="AlphaFoldDB" id="A0A8E0S5F9"/>
<gene>
    <name evidence="11" type="ORF">FBUS_05723</name>
</gene>
<evidence type="ECO:0000256" key="7">
    <source>
        <dbReference type="ARBA" id="ARBA00022884"/>
    </source>
</evidence>
<keyword evidence="2" id="KW-0963">Cytoplasm</keyword>
<proteinExistence type="inferred from homology"/>
<evidence type="ECO:0000256" key="4">
    <source>
        <dbReference type="ARBA" id="ARBA00022771"/>
    </source>
</evidence>
<evidence type="ECO:0000259" key="10">
    <source>
        <dbReference type="PROSITE" id="PS51522"/>
    </source>
</evidence>
<comment type="subcellular location">
    <subcellularLocation>
        <location evidence="1">Cytoplasm</location>
    </subcellularLocation>
</comment>
<protein>
    <submittedName>
        <fullName evidence="11">Nanos protein</fullName>
    </submittedName>
</protein>
<dbReference type="InterPro" id="IPR024161">
    <property type="entry name" value="Znf_nanos-typ"/>
</dbReference>
<sequence>MQSQSVTLESLWQATPSRHIAVPDFPIGVWPETWSPWTTPSSSSSALSSPPLSDHGPELEIEPVSPLHQSFLRMGVHEAGSLGPKQLAQLSAQSAAKSLKYKSDHCPFFGHLDASDRNTNKGQYVAPNNRWTAFETELEAWEKRLSQGKNVPAIPRSQLAGFGEFLRRLRTTVRRKSEEGLELCAFCRNNGEPFEVYITHKVRDTSGRVTCPVLRLLSCPLCKSTGDSAHTIKYCPYRASHH</sequence>